<dbReference type="InterPro" id="IPR050362">
    <property type="entry name" value="Cation-dep_OMT"/>
</dbReference>
<sequence>MAASKCSGCNSMFCKIHFFEHRQQLKSELECVIYEHDMLNQQYFKSSSQNNTENELKLFNIINEWENDTMSKIRLAAEQFRQRFQQVIGEKKEKVRKEFQTINHELRTRQNVNDYVESDLSRWKDELTELKEKLEMIPTSIKISTEISDRLNWSSMVQINDTNTNNTEGAIPINRVTKDQEQWSNVDQYINDLLLPPDSVLDGVLEASAAAGLPPHNVSPNQGKFLHLLAKITKARKILEIGTLGAYSTIWLARALPSDGRLITLEANPKHATVARLNIELAGLTDVIDLRLGSALDTLPQLSTEGKGPFDLIFIDADKPNNPQYLVWACQLSHSGTVIIADNVVRNGAVIDATSNDPNVEGIRRFMELLAVESNVSVTALQTVGSKGYDGFAIALVTENNPIMKES</sequence>
<comment type="similarity">
    <text evidence="4">Belongs to the class I-like SAM-binding methyltransferase superfamily. Cation-dependent O-methyltransferase family.</text>
</comment>
<keyword evidence="7" id="KW-1185">Reference proteome</keyword>
<evidence type="ECO:0000256" key="2">
    <source>
        <dbReference type="ARBA" id="ARBA00022679"/>
    </source>
</evidence>
<keyword evidence="1" id="KW-0489">Methyltransferase</keyword>
<reference evidence="5" key="1">
    <citation type="submission" date="2021-02" db="EMBL/GenBank/DDBJ databases">
        <authorList>
            <person name="Nowell W R."/>
        </authorList>
    </citation>
    <scope>NUCLEOTIDE SEQUENCE</scope>
</reference>
<evidence type="ECO:0008006" key="8">
    <source>
        <dbReference type="Google" id="ProtNLM"/>
    </source>
</evidence>
<dbReference type="PROSITE" id="PS51682">
    <property type="entry name" value="SAM_OMT_I"/>
    <property type="match status" value="1"/>
</dbReference>
<dbReference type="Proteomes" id="UP000663829">
    <property type="component" value="Unassembled WGS sequence"/>
</dbReference>
<keyword evidence="2" id="KW-0808">Transferase</keyword>
<dbReference type="Proteomes" id="UP000681722">
    <property type="component" value="Unassembled WGS sequence"/>
</dbReference>
<dbReference type="AlphaFoldDB" id="A0A813P7S0"/>
<organism evidence="5 7">
    <name type="scientific">Didymodactylos carnosus</name>
    <dbReference type="NCBI Taxonomy" id="1234261"/>
    <lineage>
        <taxon>Eukaryota</taxon>
        <taxon>Metazoa</taxon>
        <taxon>Spiralia</taxon>
        <taxon>Gnathifera</taxon>
        <taxon>Rotifera</taxon>
        <taxon>Eurotatoria</taxon>
        <taxon>Bdelloidea</taxon>
        <taxon>Philodinida</taxon>
        <taxon>Philodinidae</taxon>
        <taxon>Didymodactylos</taxon>
    </lineage>
</organism>
<evidence type="ECO:0000256" key="1">
    <source>
        <dbReference type="ARBA" id="ARBA00022603"/>
    </source>
</evidence>
<dbReference type="SUPFAM" id="SSF53335">
    <property type="entry name" value="S-adenosyl-L-methionine-dependent methyltransferases"/>
    <property type="match status" value="1"/>
</dbReference>
<dbReference type="Pfam" id="PF01596">
    <property type="entry name" value="Methyltransf_3"/>
    <property type="match status" value="1"/>
</dbReference>
<name>A0A813P7S0_9BILA</name>
<protein>
    <recommendedName>
        <fullName evidence="8">O-methyltransferase</fullName>
    </recommendedName>
</protein>
<evidence type="ECO:0000313" key="6">
    <source>
        <dbReference type="EMBL" id="CAF3528045.1"/>
    </source>
</evidence>
<evidence type="ECO:0000313" key="7">
    <source>
        <dbReference type="Proteomes" id="UP000663829"/>
    </source>
</evidence>
<comment type="caution">
    <text evidence="5">The sequence shown here is derived from an EMBL/GenBank/DDBJ whole genome shotgun (WGS) entry which is preliminary data.</text>
</comment>
<dbReference type="GO" id="GO:0008171">
    <property type="term" value="F:O-methyltransferase activity"/>
    <property type="evidence" value="ECO:0007669"/>
    <property type="project" value="InterPro"/>
</dbReference>
<dbReference type="GO" id="GO:0008757">
    <property type="term" value="F:S-adenosylmethionine-dependent methyltransferase activity"/>
    <property type="evidence" value="ECO:0007669"/>
    <property type="project" value="TreeGrafter"/>
</dbReference>
<dbReference type="EMBL" id="CAJOBC010000058">
    <property type="protein sequence ID" value="CAF3528045.1"/>
    <property type="molecule type" value="Genomic_DNA"/>
</dbReference>
<keyword evidence="3" id="KW-0949">S-adenosyl-L-methionine</keyword>
<dbReference type="InterPro" id="IPR029063">
    <property type="entry name" value="SAM-dependent_MTases_sf"/>
</dbReference>
<evidence type="ECO:0000313" key="5">
    <source>
        <dbReference type="EMBL" id="CAF0748819.1"/>
    </source>
</evidence>
<accession>A0A813P7S0</accession>
<dbReference type="GO" id="GO:0032259">
    <property type="term" value="P:methylation"/>
    <property type="evidence" value="ECO:0007669"/>
    <property type="project" value="UniProtKB-KW"/>
</dbReference>
<gene>
    <name evidence="5" type="ORF">GPM918_LOCUS704</name>
    <name evidence="6" type="ORF">SRO942_LOCUS705</name>
</gene>
<dbReference type="InterPro" id="IPR002935">
    <property type="entry name" value="SAM_O-MeTrfase"/>
</dbReference>
<dbReference type="PANTHER" id="PTHR10509:SF14">
    <property type="entry name" value="CAFFEOYL-COA O-METHYLTRANSFERASE 3-RELATED"/>
    <property type="match status" value="1"/>
</dbReference>
<dbReference type="Gene3D" id="3.40.50.150">
    <property type="entry name" value="Vaccinia Virus protein VP39"/>
    <property type="match status" value="1"/>
</dbReference>
<dbReference type="OrthoDB" id="10251242at2759"/>
<dbReference type="PANTHER" id="PTHR10509">
    <property type="entry name" value="O-METHYLTRANSFERASE-RELATED"/>
    <property type="match status" value="1"/>
</dbReference>
<dbReference type="EMBL" id="CAJNOQ010000058">
    <property type="protein sequence ID" value="CAF0748819.1"/>
    <property type="molecule type" value="Genomic_DNA"/>
</dbReference>
<proteinExistence type="inferred from homology"/>
<evidence type="ECO:0000256" key="3">
    <source>
        <dbReference type="ARBA" id="ARBA00022691"/>
    </source>
</evidence>
<evidence type="ECO:0000256" key="4">
    <source>
        <dbReference type="ARBA" id="ARBA00023453"/>
    </source>
</evidence>